<proteinExistence type="predicted"/>
<protein>
    <recommendedName>
        <fullName evidence="3">F-box domain-containing protein</fullName>
    </recommendedName>
</protein>
<gene>
    <name evidence="1" type="ORF">QCA50_015538</name>
</gene>
<sequence length="547" mass="62040">MNASSAIAPNMILHILPEILAKCFGHAQDLSKDAGSPYSWLHFMQVCRYWHDVAIQNPLLWSYIDFSTYPPHIVELLLNRSGAVPLTIVTRRPGYDAPASRIRVLNESETKLILSHIHRIQHLMLHVTHSIREMLISTYTKVFSAPLLRSLSIRSLTDNHEELQYGPLPFQLHSPNLTTLELFYFGYTYMIPSFQPQLRSLIIQSPEFASVARMIDNLQDMPALELLEIWGVASDRFIPVTTDIGGRRLRLDRLKSLAVSGRVEMDELLTRVIAPSTGITISFRIQEQNDLVNRDRILAILDAASTLSRCGSRFSHESNYDRTFRSAYLRIEGTTLGPLTMYETYGWSSTLSPTTQLDFFRGRGIRAENYIDLLYRLTLTIWPIDGNNMDNLSMLCRNLDLSHVRTLVLEMAPDHWTSPDTTLGSILEDSNDTVESIIAIDWDSAMLGAFLSTGDCVQTSLLSTDDDSGTPPSRPIIPFPNLQTLTIYKLRRDEGENIPELPLTNALKYRAEHGFGIKYIHHDGKCTEDTREDLYQVLLMVNQANAI</sequence>
<evidence type="ECO:0000313" key="2">
    <source>
        <dbReference type="Proteomes" id="UP001385951"/>
    </source>
</evidence>
<dbReference type="Gene3D" id="1.20.1280.50">
    <property type="match status" value="1"/>
</dbReference>
<dbReference type="Proteomes" id="UP001385951">
    <property type="component" value="Unassembled WGS sequence"/>
</dbReference>
<accession>A0AAW0FL33</accession>
<comment type="caution">
    <text evidence="1">The sequence shown here is derived from an EMBL/GenBank/DDBJ whole genome shotgun (WGS) entry which is preliminary data.</text>
</comment>
<name>A0AAW0FL33_9APHY</name>
<dbReference type="AlphaFoldDB" id="A0AAW0FL33"/>
<dbReference type="SUPFAM" id="SSF52058">
    <property type="entry name" value="L domain-like"/>
    <property type="match status" value="1"/>
</dbReference>
<organism evidence="1 2">
    <name type="scientific">Cerrena zonata</name>
    <dbReference type="NCBI Taxonomy" id="2478898"/>
    <lineage>
        <taxon>Eukaryota</taxon>
        <taxon>Fungi</taxon>
        <taxon>Dikarya</taxon>
        <taxon>Basidiomycota</taxon>
        <taxon>Agaricomycotina</taxon>
        <taxon>Agaricomycetes</taxon>
        <taxon>Polyporales</taxon>
        <taxon>Cerrenaceae</taxon>
        <taxon>Cerrena</taxon>
    </lineage>
</organism>
<evidence type="ECO:0000313" key="1">
    <source>
        <dbReference type="EMBL" id="KAK7681446.1"/>
    </source>
</evidence>
<dbReference type="EMBL" id="JASBNA010000041">
    <property type="protein sequence ID" value="KAK7681446.1"/>
    <property type="molecule type" value="Genomic_DNA"/>
</dbReference>
<evidence type="ECO:0008006" key="3">
    <source>
        <dbReference type="Google" id="ProtNLM"/>
    </source>
</evidence>
<keyword evidence="2" id="KW-1185">Reference proteome</keyword>
<reference evidence="1 2" key="1">
    <citation type="submission" date="2022-09" db="EMBL/GenBank/DDBJ databases">
        <authorList>
            <person name="Palmer J.M."/>
        </authorList>
    </citation>
    <scope>NUCLEOTIDE SEQUENCE [LARGE SCALE GENOMIC DNA]</scope>
    <source>
        <strain evidence="1 2">DSM 7382</strain>
    </source>
</reference>